<dbReference type="Gene3D" id="1.25.40.450">
    <property type="entry name" value="Nucleoporin, helical domain, N-terminal subdomain"/>
    <property type="match status" value="1"/>
</dbReference>
<dbReference type="InterPro" id="IPR014908">
    <property type="entry name" value="Nucleoporin_Nup133/Nup155_N"/>
</dbReference>
<dbReference type="Pfam" id="PF08801">
    <property type="entry name" value="Nucleoporin_N"/>
    <property type="match status" value="1"/>
</dbReference>
<dbReference type="GO" id="GO:0044611">
    <property type="term" value="C:nuclear pore inner ring"/>
    <property type="evidence" value="ECO:0007669"/>
    <property type="project" value="TreeGrafter"/>
</dbReference>
<organism evidence="15 16">
    <name type="scientific">Coniella lustricola</name>
    <dbReference type="NCBI Taxonomy" id="2025994"/>
    <lineage>
        <taxon>Eukaryota</taxon>
        <taxon>Fungi</taxon>
        <taxon>Dikarya</taxon>
        <taxon>Ascomycota</taxon>
        <taxon>Pezizomycotina</taxon>
        <taxon>Sordariomycetes</taxon>
        <taxon>Sordariomycetidae</taxon>
        <taxon>Diaporthales</taxon>
        <taxon>Schizoparmaceae</taxon>
        <taxon>Coniella</taxon>
    </lineage>
</organism>
<evidence type="ECO:0000256" key="1">
    <source>
        <dbReference type="ARBA" id="ARBA00004335"/>
    </source>
</evidence>
<dbReference type="GO" id="GO:0017056">
    <property type="term" value="F:structural constituent of nuclear pore"/>
    <property type="evidence" value="ECO:0007669"/>
    <property type="project" value="InterPro"/>
</dbReference>
<dbReference type="Pfam" id="PF03177">
    <property type="entry name" value="Nucleoporin_C"/>
    <property type="match status" value="1"/>
</dbReference>
<proteinExistence type="inferred from homology"/>
<dbReference type="GO" id="GO:0000972">
    <property type="term" value="P:transcription-dependent tethering of RNA polymerase II gene DNA at nuclear periphery"/>
    <property type="evidence" value="ECO:0007669"/>
    <property type="project" value="TreeGrafter"/>
</dbReference>
<evidence type="ECO:0000256" key="12">
    <source>
        <dbReference type="SAM" id="MobiDB-lite"/>
    </source>
</evidence>
<dbReference type="Gene3D" id="1.20.120.1880">
    <property type="entry name" value="Nucleoporin, helical C-terminal domain"/>
    <property type="match status" value="1"/>
</dbReference>
<keyword evidence="10" id="KW-0472">Membrane</keyword>
<keyword evidence="16" id="KW-1185">Reference proteome</keyword>
<evidence type="ECO:0000256" key="9">
    <source>
        <dbReference type="ARBA" id="ARBA00023132"/>
    </source>
</evidence>
<dbReference type="GO" id="GO:0036228">
    <property type="term" value="P:protein localization to nuclear inner membrane"/>
    <property type="evidence" value="ECO:0007669"/>
    <property type="project" value="TreeGrafter"/>
</dbReference>
<dbReference type="PANTHER" id="PTHR10350:SF6">
    <property type="entry name" value="NUCLEAR PORE COMPLEX PROTEIN NUP155"/>
    <property type="match status" value="1"/>
</dbReference>
<evidence type="ECO:0000256" key="11">
    <source>
        <dbReference type="ARBA" id="ARBA00023242"/>
    </source>
</evidence>
<evidence type="ECO:0000256" key="3">
    <source>
        <dbReference type="ARBA" id="ARBA00004620"/>
    </source>
</evidence>
<dbReference type="InterPro" id="IPR007187">
    <property type="entry name" value="Nucleoporin_Nup133/Nup155_C"/>
</dbReference>
<dbReference type="GO" id="GO:0006405">
    <property type="term" value="P:RNA export from nucleus"/>
    <property type="evidence" value="ECO:0007669"/>
    <property type="project" value="TreeGrafter"/>
</dbReference>
<keyword evidence="9" id="KW-0906">Nuclear pore complex</keyword>
<evidence type="ECO:0000313" key="15">
    <source>
        <dbReference type="EMBL" id="PSS05201.1"/>
    </source>
</evidence>
<dbReference type="GO" id="GO:0031965">
    <property type="term" value="C:nuclear membrane"/>
    <property type="evidence" value="ECO:0007669"/>
    <property type="project" value="UniProtKB-SubCell"/>
</dbReference>
<keyword evidence="8" id="KW-0811">Translocation</keyword>
<dbReference type="SUPFAM" id="SSF50969">
    <property type="entry name" value="YVTN repeat-like/Quinoprotein amine dehydrogenase"/>
    <property type="match status" value="1"/>
</dbReference>
<dbReference type="OrthoDB" id="338970at2759"/>
<dbReference type="PANTHER" id="PTHR10350">
    <property type="entry name" value="NUCLEAR PORE COMPLEX PROTEIN NUP155"/>
    <property type="match status" value="1"/>
</dbReference>
<evidence type="ECO:0000256" key="2">
    <source>
        <dbReference type="ARBA" id="ARBA00004567"/>
    </source>
</evidence>
<keyword evidence="5" id="KW-0813">Transport</keyword>
<dbReference type="Proteomes" id="UP000241462">
    <property type="component" value="Unassembled WGS sequence"/>
</dbReference>
<evidence type="ECO:0000256" key="8">
    <source>
        <dbReference type="ARBA" id="ARBA00023010"/>
    </source>
</evidence>
<dbReference type="GO" id="GO:0051028">
    <property type="term" value="P:mRNA transport"/>
    <property type="evidence" value="ECO:0007669"/>
    <property type="project" value="UniProtKB-KW"/>
</dbReference>
<accession>A0A2T3ANK6</accession>
<protein>
    <submittedName>
        <fullName evidence="15">Nucleoporin Nup157/170</fullName>
    </submittedName>
</protein>
<dbReference type="Gene3D" id="1.20.58.1780">
    <property type="match status" value="1"/>
</dbReference>
<evidence type="ECO:0000259" key="14">
    <source>
        <dbReference type="Pfam" id="PF08801"/>
    </source>
</evidence>
<comment type="subcellular location">
    <subcellularLocation>
        <location evidence="1">Nucleus membrane</location>
        <topology evidence="1">Peripheral membrane protein</topology>
        <orientation evidence="1">Cytoplasmic side</orientation>
    </subcellularLocation>
    <subcellularLocation>
        <location evidence="3">Nucleus membrane</location>
        <topology evidence="3">Peripheral membrane protein</topology>
        <orientation evidence="3">Nucleoplasmic side</orientation>
    </subcellularLocation>
    <subcellularLocation>
        <location evidence="2">Nucleus</location>
        <location evidence="2">Nuclear pore complex</location>
    </subcellularLocation>
</comment>
<gene>
    <name evidence="15" type="ORF">BD289DRAFT_2116</name>
</gene>
<keyword evidence="7" id="KW-0653">Protein transport</keyword>
<evidence type="ECO:0000256" key="7">
    <source>
        <dbReference type="ARBA" id="ARBA00022927"/>
    </source>
</evidence>
<keyword evidence="11" id="KW-0539">Nucleus</keyword>
<dbReference type="InParanoid" id="A0A2T3ANK6"/>
<dbReference type="Gene3D" id="1.25.40.440">
    <property type="entry name" value="Nucleoporin, helical domain, central subdomain"/>
    <property type="match status" value="1"/>
</dbReference>
<evidence type="ECO:0000256" key="6">
    <source>
        <dbReference type="ARBA" id="ARBA00022816"/>
    </source>
</evidence>
<evidence type="ECO:0000256" key="10">
    <source>
        <dbReference type="ARBA" id="ARBA00023136"/>
    </source>
</evidence>
<evidence type="ECO:0000256" key="5">
    <source>
        <dbReference type="ARBA" id="ARBA00022448"/>
    </source>
</evidence>
<evidence type="ECO:0000259" key="13">
    <source>
        <dbReference type="Pfam" id="PF03177"/>
    </source>
</evidence>
<feature type="region of interest" description="Disordered" evidence="12">
    <location>
        <begin position="31"/>
        <end position="92"/>
    </location>
</feature>
<feature type="domain" description="Nucleoporin Nup133/Nup155-like C-terminal" evidence="13">
    <location>
        <begin position="690"/>
        <end position="1377"/>
    </location>
</feature>
<dbReference type="InterPro" id="IPR042538">
    <property type="entry name" value="Nucleoporin_Nup155_C_3"/>
</dbReference>
<dbReference type="InterPro" id="IPR011044">
    <property type="entry name" value="Quino_amine_DH_bsu"/>
</dbReference>
<dbReference type="InterPro" id="IPR004870">
    <property type="entry name" value="Nucleoporin_Nup155"/>
</dbReference>
<evidence type="ECO:0000256" key="4">
    <source>
        <dbReference type="ARBA" id="ARBA00007373"/>
    </source>
</evidence>
<dbReference type="GO" id="GO:0006606">
    <property type="term" value="P:protein import into nucleus"/>
    <property type="evidence" value="ECO:0007669"/>
    <property type="project" value="TreeGrafter"/>
</dbReference>
<keyword evidence="6" id="KW-0509">mRNA transport</keyword>
<dbReference type="EMBL" id="KZ678372">
    <property type="protein sequence ID" value="PSS05201.1"/>
    <property type="molecule type" value="Genomic_DNA"/>
</dbReference>
<reference evidence="15 16" key="1">
    <citation type="journal article" date="2018" name="Mycol. Prog.">
        <title>Coniella lustricola, a new species from submerged detritus.</title>
        <authorList>
            <person name="Raudabaugh D.B."/>
            <person name="Iturriaga T."/>
            <person name="Carver A."/>
            <person name="Mondo S."/>
            <person name="Pangilinan J."/>
            <person name="Lipzen A."/>
            <person name="He G."/>
            <person name="Amirebrahimi M."/>
            <person name="Grigoriev I.V."/>
            <person name="Miller A.N."/>
        </authorList>
    </citation>
    <scope>NUCLEOTIDE SEQUENCE [LARGE SCALE GENOMIC DNA]</scope>
    <source>
        <strain evidence="15 16">B22-T-1</strain>
    </source>
</reference>
<dbReference type="FunFam" id="1.25.40.440:FF:000001">
    <property type="entry name" value="Nuclear pore complex subunit"/>
    <property type="match status" value="1"/>
</dbReference>
<dbReference type="GO" id="GO:0051292">
    <property type="term" value="P:nuclear pore complex assembly"/>
    <property type="evidence" value="ECO:0007669"/>
    <property type="project" value="UniProtKB-ARBA"/>
</dbReference>
<dbReference type="FunCoup" id="A0A2T3ANK6">
    <property type="interactions" value="1175"/>
</dbReference>
<comment type="similarity">
    <text evidence="4">Belongs to the non-repetitive/WGA-negative nucleoporin family.</text>
</comment>
<dbReference type="STRING" id="2025994.A0A2T3ANK6"/>
<dbReference type="FunFam" id="1.25.40.450:FF:000002">
    <property type="entry name" value="Putative non-repetitive nucleoporin"/>
    <property type="match status" value="1"/>
</dbReference>
<dbReference type="InterPro" id="IPR042533">
    <property type="entry name" value="Nucleoporin_Nup155_C_1"/>
</dbReference>
<name>A0A2T3ANK6_9PEZI</name>
<feature type="domain" description="Nucleoporin Nup133/Nup155-like N-terminal" evidence="14">
    <location>
        <begin position="132"/>
        <end position="591"/>
    </location>
</feature>
<sequence>MAAITPVRALPGAYLNTPAATSDPLRKDLFGAGAAGSGSARMGPLGTSPPRPMAISRFPPSATGQSTALPSAPGQALQPPTQPPTETMSPAQKAARVINDHLQHDANFPDLDTYCRPGASSEYDLAVFDQAWAPFYTPAMYTLPEQVLDLFQKSQIHTNLGFFPELHLAYVHVDNALYLWDYTAPTPELIGFEDAPHQITAVACVPPRPGVFVDTIKHMLVVATATEIMLLGLAGQEAGESPKIFQTRMAVHKGSMDASCVVGSADGRIFFGGRSDTDVHELYYQQEERWFSSRVGKINHTHPGWSSALPNLPNPVALIPYTGTIFSSKTNEGLVDMVVDDSRKLLYTLSSNSTIRTYHMDGPNKLTKCIEKDKLSCLREITHMITRSQLLTDQMNIVSISPIHANEASKLHLVALTDTGCRIFLSATNTASYMSSLSSNAAPQSMQVQFVKFPPRTQPTDQRHMGLASVESLDISSTALVTSRFGRRFAPGFFFDAVARQDRPNIDRLFVSAPESGRIRLAGASPGAPLRYHEHANWIEIGDEARVLAIGSVSPPFAAAAQPVGFGNELAVQYDQAPPEFAVMTNTGVHILRRRRLVDIFATVIRKAAGEEGMMEDVRRFIYLYGRQETISTALAVACGQGNDLRGDAPRVLDQITQDRARSTFIDFGGQPSVGETDGQQVTVESVRLSYRYHALGSFLSRLIRRLWKAKVIVQGVDASSAIVVKSTIPTTKLRSVQDSLDRVRNFLHANRGVIQGLSGPQHFSNIRNRHEEIAIQAEHQGLHALQRLMEGISEGISFVLMLFDERVSDIFVRLDPTAQEQLRNLTYEQLFSHPSGRDLAKGLVKAIVNRNIESGANVETVAEALRRRCGSFCSPDDVVIFKAQEHLKRASEQVNNHNGLRQLLNDSLRLFERVAANLTMANLDGAVKQYVELHYYAGAIQLCLRVAREKDRGNAALSWLNDNRPANDPREAAFAQRQQCYDLIHDILTHLDTIAAREPDTIDGRPTLFATKLREAYDVVNGATDEVFHYDLYEWYIQQGLTERLLNVDSPHVIDFLVKLAASYREHAELLCRYYTMRRNFYSAAEVQQALAESQEFDITLADRIKLLGQAKANASVVTAGVSPQAQQVLNHSVAMTLEIAHIQDDLLRKLTADPRIPDDRKDQLVDVLNGPILNLNTLWNSYVVGAEYYDLSLIIYHAADHHNPRAIADTWRNLIEGAHQETEALQREWEAAGRPLNDPEIPQPPQPFEHVTAQVESIAHRTSLNDHIFPIEYILTYLCKYAIEHGQDGRVGASPAWPAILFMNLHVPFPSIARVLESILDAQEAPFTGRRRRVIVICITEVLIRWIREADTQGTASSVGLWVEDLLVRCIEAMQDIKHQEERSGKASAADTQKVIADLRQLQSWFDETMGGRLDGSSVGRF</sequence>
<evidence type="ECO:0000313" key="16">
    <source>
        <dbReference type="Proteomes" id="UP000241462"/>
    </source>
</evidence>
<dbReference type="InterPro" id="IPR042537">
    <property type="entry name" value="Nucleoporin_Nup155_C_2"/>
</dbReference>